<dbReference type="AlphaFoldDB" id="A0A4R1KXF6"/>
<comment type="caution">
    <text evidence="1">The sequence shown here is derived from an EMBL/GenBank/DDBJ whole genome shotgun (WGS) entry which is preliminary data.</text>
</comment>
<accession>A0A4R1KXF6</accession>
<evidence type="ECO:0000313" key="2">
    <source>
        <dbReference type="Proteomes" id="UP000295496"/>
    </source>
</evidence>
<dbReference type="Proteomes" id="UP000295496">
    <property type="component" value="Unassembled WGS sequence"/>
</dbReference>
<gene>
    <name evidence="1" type="ORF">EV692_1312</name>
</gene>
<reference evidence="1 2" key="1">
    <citation type="submission" date="2019-03" db="EMBL/GenBank/DDBJ databases">
        <title>Genomic Encyclopedia of Type Strains, Phase IV (KMG-IV): sequencing the most valuable type-strain genomes for metagenomic binning, comparative biology and taxonomic classification.</title>
        <authorList>
            <person name="Goeker M."/>
        </authorList>
    </citation>
    <scope>NUCLEOTIDE SEQUENCE [LARGE SCALE GENOMIC DNA]</scope>
    <source>
        <strain evidence="1 2">DSM 10053</strain>
    </source>
</reference>
<proteinExistence type="predicted"/>
<dbReference type="RefSeq" id="WP_132301713.1">
    <property type="nucleotide sequence ID" value="NZ_CP170642.1"/>
</dbReference>
<keyword evidence="2" id="KW-1185">Reference proteome</keyword>
<dbReference type="EMBL" id="SMGJ01000003">
    <property type="protein sequence ID" value="TCK70086.1"/>
    <property type="molecule type" value="Genomic_DNA"/>
</dbReference>
<name>A0A4R1KXF6_9PAST</name>
<sequence length="334" mass="37505">MAIADIGRNMAMYAQPTEFDQNAWKQAFDIANQFTATQNNRTTAEDNMRKLAENYATQNGRVNALNAQNQDLINQYGWNTTTRNATQQATIDNSLSQLGLNTRQNQLALSGLNDQAQLNQVQQQAILAGQNPDYAYLLNPEIAKQFSPALIAQLYGNQQQAQAAHYKNLDAELADVYKNSFVESYDPNTGNKITTFDPERFNQHTKALYARHPNDGEYIGSYFSRFNGYFTDLNPPQNAEPIITGYTQPPIQAQAQPQPQAQPTAQYGNLAQLTQHYGENFGNVATQWQQALGLNEQQAIQTLATALQTHSPEQVMQSLNHVIADRQREDEEKK</sequence>
<protein>
    <submittedName>
        <fullName evidence="1">Uncharacterized protein</fullName>
    </submittedName>
</protein>
<evidence type="ECO:0000313" key="1">
    <source>
        <dbReference type="EMBL" id="TCK70086.1"/>
    </source>
</evidence>
<organism evidence="1 2">
    <name type="scientific">Lonepinella koalarum</name>
    <dbReference type="NCBI Taxonomy" id="53417"/>
    <lineage>
        <taxon>Bacteria</taxon>
        <taxon>Pseudomonadati</taxon>
        <taxon>Pseudomonadota</taxon>
        <taxon>Gammaproteobacteria</taxon>
        <taxon>Pasteurellales</taxon>
        <taxon>Pasteurellaceae</taxon>
        <taxon>Lonepinella</taxon>
    </lineage>
</organism>